<dbReference type="EMBL" id="GAMC01015460">
    <property type="protein sequence ID" value="JAB91095.1"/>
    <property type="molecule type" value="mRNA"/>
</dbReference>
<protein>
    <submittedName>
        <fullName evidence="1">Uncharacterized protein</fullName>
    </submittedName>
</protein>
<proteinExistence type="evidence at transcript level"/>
<reference evidence="1" key="2">
    <citation type="journal article" date="2014" name="BMC Genomics">
        <title>A genomic perspective to assessing quality of mass-reared SIT flies used in Mediterranean fruit fly (Ceratitis capitata) eradication in California.</title>
        <authorList>
            <person name="Calla B."/>
            <person name="Hall B."/>
            <person name="Hou S."/>
            <person name="Geib S.M."/>
        </authorList>
    </citation>
    <scope>NUCLEOTIDE SEQUENCE</scope>
</reference>
<name>W8BD73_CERCA</name>
<reference evidence="1" key="1">
    <citation type="submission" date="2013-07" db="EMBL/GenBank/DDBJ databases">
        <authorList>
            <person name="Geib S."/>
        </authorList>
    </citation>
    <scope>NUCLEOTIDE SEQUENCE</scope>
</reference>
<dbReference type="AlphaFoldDB" id="W8BD73"/>
<dbReference type="EMBL" id="GAMC01015459">
    <property type="protein sequence ID" value="JAB91096.1"/>
    <property type="molecule type" value="mRNA"/>
</dbReference>
<accession>W8BD73</accession>
<sequence>MRSYALHMERSPTDRETHTRTKNCILNALPPAIKWTSINCQQSLQQLLQLIDCMCVCCCNRLRNIQIKLFYLRQNVENLIKTRVIGTQWKFQIINTVVEALEKRQAATDRLIERI</sequence>
<evidence type="ECO:0000313" key="1">
    <source>
        <dbReference type="EMBL" id="JAB91096.1"/>
    </source>
</evidence>
<organism evidence="1">
    <name type="scientific">Ceratitis capitata</name>
    <name type="common">Mediterranean fruit fly</name>
    <name type="synonym">Tephritis capitata</name>
    <dbReference type="NCBI Taxonomy" id="7213"/>
    <lineage>
        <taxon>Eukaryota</taxon>
        <taxon>Metazoa</taxon>
        <taxon>Ecdysozoa</taxon>
        <taxon>Arthropoda</taxon>
        <taxon>Hexapoda</taxon>
        <taxon>Insecta</taxon>
        <taxon>Pterygota</taxon>
        <taxon>Neoptera</taxon>
        <taxon>Endopterygota</taxon>
        <taxon>Diptera</taxon>
        <taxon>Brachycera</taxon>
        <taxon>Muscomorpha</taxon>
        <taxon>Tephritoidea</taxon>
        <taxon>Tephritidae</taxon>
        <taxon>Ceratitis</taxon>
        <taxon>Ceratitis</taxon>
    </lineage>
</organism>